<dbReference type="Pfam" id="PF13553">
    <property type="entry name" value="FIIND"/>
    <property type="match status" value="1"/>
</dbReference>
<dbReference type="GO" id="GO:0061702">
    <property type="term" value="C:canonical inflammasome complex"/>
    <property type="evidence" value="ECO:0007669"/>
    <property type="project" value="TreeGrafter"/>
</dbReference>
<evidence type="ECO:0000259" key="6">
    <source>
        <dbReference type="PROSITE" id="PS51830"/>
    </source>
</evidence>
<evidence type="ECO:0000256" key="4">
    <source>
        <dbReference type="ARBA" id="ARBA00022859"/>
    </source>
</evidence>
<evidence type="ECO:0000256" key="1">
    <source>
        <dbReference type="ARBA" id="ARBA00004514"/>
    </source>
</evidence>
<sequence length="220" mass="24480">MSPISLLIMKSIINSCGATCFELDQELENIPCNTVKLVHLPRAGSFRCSETELGFEVRAAITVQYGYDSWDQYLSTAQKQQWMVAGPLFEIQVDPAEAVTAVHLPHFLCLMGGEADISQMRIVHFIDGGMTLEEPTQVKPFHAVLENPGFSLLGVLWRKIQAKCQAKIHSLALLYRALMAANTTLHLYLIPNDHSLKKVTRSLPHTPMGSKGHRPLWSVG</sequence>
<dbReference type="Proteomes" id="UP000694393">
    <property type="component" value="Unplaced"/>
</dbReference>
<evidence type="ECO:0000313" key="8">
    <source>
        <dbReference type="Proteomes" id="UP000694393"/>
    </source>
</evidence>
<keyword evidence="8" id="KW-1185">Reference proteome</keyword>
<keyword evidence="3" id="KW-0399">Innate immunity</keyword>
<comment type="subcellular location">
    <subcellularLocation>
        <location evidence="1">Cytoplasm</location>
        <location evidence="1">Cytosol</location>
    </subcellularLocation>
</comment>
<feature type="region of interest" description="Disordered" evidence="5">
    <location>
        <begin position="201"/>
        <end position="220"/>
    </location>
</feature>
<reference evidence="7" key="2">
    <citation type="submission" date="2025-09" db="UniProtKB">
        <authorList>
            <consortium name="Ensembl"/>
        </authorList>
    </citation>
    <scope>IDENTIFICATION</scope>
</reference>
<evidence type="ECO:0000256" key="5">
    <source>
        <dbReference type="SAM" id="MobiDB-lite"/>
    </source>
</evidence>
<evidence type="ECO:0000313" key="7">
    <source>
        <dbReference type="Ensembl" id="ENSPCEP00000017463.1"/>
    </source>
</evidence>
<evidence type="ECO:0000256" key="2">
    <source>
        <dbReference type="ARBA" id="ARBA00022490"/>
    </source>
</evidence>
<dbReference type="PROSITE" id="PS51830">
    <property type="entry name" value="FIIND"/>
    <property type="match status" value="1"/>
</dbReference>
<keyword evidence="4" id="KW-0391">Immunity</keyword>
<dbReference type="InterPro" id="IPR051249">
    <property type="entry name" value="NLRP_Inflammasome"/>
</dbReference>
<dbReference type="Ensembl" id="ENSPCET00000018071.1">
    <property type="protein sequence ID" value="ENSPCEP00000017463.1"/>
    <property type="gene ID" value="ENSPCEG00000013720.1"/>
</dbReference>
<keyword evidence="2" id="KW-0963">Cytoplasm</keyword>
<feature type="domain" description="FIIND" evidence="6">
    <location>
        <begin position="15"/>
        <end position="220"/>
    </location>
</feature>
<dbReference type="InterPro" id="IPR025307">
    <property type="entry name" value="FIIND_dom"/>
</dbReference>
<evidence type="ECO:0000256" key="3">
    <source>
        <dbReference type="ARBA" id="ARBA00022588"/>
    </source>
</evidence>
<proteinExistence type="predicted"/>
<dbReference type="GO" id="GO:0045087">
    <property type="term" value="P:innate immune response"/>
    <property type="evidence" value="ECO:0007669"/>
    <property type="project" value="UniProtKB-KW"/>
</dbReference>
<organism evidence="7 8">
    <name type="scientific">Pelusios castaneus</name>
    <name type="common">West African mud turtle</name>
    <dbReference type="NCBI Taxonomy" id="367368"/>
    <lineage>
        <taxon>Eukaryota</taxon>
        <taxon>Metazoa</taxon>
        <taxon>Chordata</taxon>
        <taxon>Craniata</taxon>
        <taxon>Vertebrata</taxon>
        <taxon>Euteleostomi</taxon>
        <taxon>Archelosauria</taxon>
        <taxon>Testudinata</taxon>
        <taxon>Testudines</taxon>
        <taxon>Pleurodira</taxon>
        <taxon>Pelomedusidae</taxon>
        <taxon>Pelusios</taxon>
    </lineage>
</organism>
<dbReference type="PANTHER" id="PTHR46985:SF4">
    <property type="entry name" value="CASPASE RECRUITMENT DOMAIN-CONTAINING PROTEIN 8"/>
    <property type="match status" value="1"/>
</dbReference>
<name>A0A8C8S930_9SAUR</name>
<dbReference type="PANTHER" id="PTHR46985">
    <property type="entry name" value="NACHT, LRR AND PYD DOMAINS-CONTAINING PROTEIN 1"/>
    <property type="match status" value="1"/>
</dbReference>
<protein>
    <recommendedName>
        <fullName evidence="6">FIIND domain-containing protein</fullName>
    </recommendedName>
</protein>
<dbReference type="AlphaFoldDB" id="A0A8C8S930"/>
<reference evidence="7" key="1">
    <citation type="submission" date="2025-08" db="UniProtKB">
        <authorList>
            <consortium name="Ensembl"/>
        </authorList>
    </citation>
    <scope>IDENTIFICATION</scope>
</reference>
<accession>A0A8C8S930</accession>